<accession>A0ABP8K1C4</accession>
<sequence length="61" mass="6774">MVAVKGTNARRFAAFRTTEKANRYQNVAYEQYQPVGDYSLTSEGTLLYDAPAGSVTTFFAK</sequence>
<dbReference type="RefSeq" id="WP_345264659.1">
    <property type="nucleotide sequence ID" value="NZ_BAABHB010000002.1"/>
</dbReference>
<gene>
    <name evidence="1" type="ORF">GCM10023187_10470</name>
</gene>
<proteinExistence type="predicted"/>
<comment type="caution">
    <text evidence="1">The sequence shown here is derived from an EMBL/GenBank/DDBJ whole genome shotgun (WGS) entry which is preliminary data.</text>
</comment>
<evidence type="ECO:0000313" key="1">
    <source>
        <dbReference type="EMBL" id="GAA4399101.1"/>
    </source>
</evidence>
<evidence type="ECO:0000313" key="2">
    <source>
        <dbReference type="Proteomes" id="UP001500936"/>
    </source>
</evidence>
<reference evidence="2" key="1">
    <citation type="journal article" date="2019" name="Int. J. Syst. Evol. Microbiol.">
        <title>The Global Catalogue of Microorganisms (GCM) 10K type strain sequencing project: providing services to taxonomists for standard genome sequencing and annotation.</title>
        <authorList>
            <consortium name="The Broad Institute Genomics Platform"/>
            <consortium name="The Broad Institute Genome Sequencing Center for Infectious Disease"/>
            <person name="Wu L."/>
            <person name="Ma J."/>
        </authorList>
    </citation>
    <scope>NUCLEOTIDE SEQUENCE [LARGE SCALE GENOMIC DNA]</scope>
    <source>
        <strain evidence="2">JCM 17925</strain>
    </source>
</reference>
<organism evidence="1 2">
    <name type="scientific">Nibrella viscosa</name>
    <dbReference type="NCBI Taxonomy" id="1084524"/>
    <lineage>
        <taxon>Bacteria</taxon>
        <taxon>Pseudomonadati</taxon>
        <taxon>Bacteroidota</taxon>
        <taxon>Cytophagia</taxon>
        <taxon>Cytophagales</taxon>
        <taxon>Spirosomataceae</taxon>
        <taxon>Nibrella</taxon>
    </lineage>
</organism>
<dbReference type="EMBL" id="BAABHB010000002">
    <property type="protein sequence ID" value="GAA4399101.1"/>
    <property type="molecule type" value="Genomic_DNA"/>
</dbReference>
<dbReference type="Proteomes" id="UP001500936">
    <property type="component" value="Unassembled WGS sequence"/>
</dbReference>
<protein>
    <submittedName>
        <fullName evidence="1">Uncharacterized protein</fullName>
    </submittedName>
</protein>
<name>A0ABP8K1C4_9BACT</name>
<keyword evidence="2" id="KW-1185">Reference proteome</keyword>